<dbReference type="Proteomes" id="UP000004679">
    <property type="component" value="Unassembled WGS sequence"/>
</dbReference>
<dbReference type="HOGENOM" id="CLU_3063376_0_0_6"/>
<reference evidence="1 2" key="1">
    <citation type="journal article" date="2011" name="J. Bacteriol.">
        <title>Draft genome sequence of the chemolithoheterotrophic, halophilic methylotroph Methylophaga thiooxydans DMS010.</title>
        <authorList>
            <person name="Boden R."/>
            <person name="Ferriera S."/>
            <person name="Johnson J."/>
            <person name="Kelly D.P."/>
            <person name="Murrell J.C."/>
            <person name="Schafer H."/>
        </authorList>
    </citation>
    <scope>NUCLEOTIDE SEQUENCE [LARGE SCALE GENOMIC DNA]</scope>
    <source>
        <strain evidence="1 2">DMS010</strain>
    </source>
</reference>
<proteinExistence type="predicted"/>
<accession>C0N5J4</accession>
<protein>
    <submittedName>
        <fullName evidence="1">Uncharacterized protein</fullName>
    </submittedName>
</protein>
<gene>
    <name evidence="1" type="ORF">MDMS009_1381</name>
</gene>
<sequence length="53" mass="6128">MIVKVIGWEIYNGAAHVCQVYSFTPPYGVIYYAHSSDDFLNYLSTHFFVGQYD</sequence>
<organism evidence="1 2">
    <name type="scientific">Methylophaga thiooxydans DMS010</name>
    <dbReference type="NCBI Taxonomy" id="637616"/>
    <lineage>
        <taxon>Bacteria</taxon>
        <taxon>Pseudomonadati</taxon>
        <taxon>Pseudomonadota</taxon>
        <taxon>Gammaproteobacteria</taxon>
        <taxon>Thiotrichales</taxon>
        <taxon>Piscirickettsiaceae</taxon>
        <taxon>Methylophaga</taxon>
    </lineage>
</organism>
<dbReference type="AlphaFoldDB" id="C0N5J4"/>
<evidence type="ECO:0000313" key="2">
    <source>
        <dbReference type="Proteomes" id="UP000004679"/>
    </source>
</evidence>
<name>C0N5J4_9GAMM</name>
<dbReference type="EMBL" id="GG657897">
    <property type="protein sequence ID" value="EEF79830.1"/>
    <property type="molecule type" value="Genomic_DNA"/>
</dbReference>
<evidence type="ECO:0000313" key="1">
    <source>
        <dbReference type="EMBL" id="EEF79830.1"/>
    </source>
</evidence>
<keyword evidence="2" id="KW-1185">Reference proteome</keyword>